<dbReference type="PROSITE" id="PS01179">
    <property type="entry name" value="PID"/>
    <property type="match status" value="1"/>
</dbReference>
<reference evidence="6 7" key="1">
    <citation type="journal article" date="2018" name="Nat. Ecol. Evol.">
        <title>Genomic signatures of mitonuclear coevolution across populations of Tigriopus californicus.</title>
        <authorList>
            <person name="Barreto F.S."/>
            <person name="Watson E.T."/>
            <person name="Lima T.G."/>
            <person name="Willett C.S."/>
            <person name="Edmands S."/>
            <person name="Li W."/>
            <person name="Burton R.S."/>
        </authorList>
    </citation>
    <scope>NUCLEOTIDE SEQUENCE [LARGE SCALE GENOMIC DNA]</scope>
    <source>
        <strain evidence="6 7">San Diego</strain>
    </source>
</reference>
<name>A0A553NNL2_TIGCA</name>
<feature type="region of interest" description="Disordered" evidence="3">
    <location>
        <begin position="213"/>
        <end position="233"/>
    </location>
</feature>
<dbReference type="Gene3D" id="2.30.29.30">
    <property type="entry name" value="Pleckstrin-homology domain (PH domain)/Phosphotyrosine-binding domain (PTB)"/>
    <property type="match status" value="1"/>
</dbReference>
<feature type="region of interest" description="Disordered" evidence="3">
    <location>
        <begin position="612"/>
        <end position="641"/>
    </location>
</feature>
<dbReference type="CDD" id="cd09925">
    <property type="entry name" value="SH2_SHC"/>
    <property type="match status" value="1"/>
</dbReference>
<feature type="compositionally biased region" description="Basic residues" evidence="3">
    <location>
        <begin position="401"/>
        <end position="411"/>
    </location>
</feature>
<organism evidence="6 7">
    <name type="scientific">Tigriopus californicus</name>
    <name type="common">Marine copepod</name>
    <dbReference type="NCBI Taxonomy" id="6832"/>
    <lineage>
        <taxon>Eukaryota</taxon>
        <taxon>Metazoa</taxon>
        <taxon>Ecdysozoa</taxon>
        <taxon>Arthropoda</taxon>
        <taxon>Crustacea</taxon>
        <taxon>Multicrustacea</taxon>
        <taxon>Hexanauplia</taxon>
        <taxon>Copepoda</taxon>
        <taxon>Harpacticoida</taxon>
        <taxon>Harpacticidae</taxon>
        <taxon>Tigriopus</taxon>
    </lineage>
</organism>
<evidence type="ECO:0000256" key="3">
    <source>
        <dbReference type="SAM" id="MobiDB-lite"/>
    </source>
</evidence>
<dbReference type="SUPFAM" id="SSF50729">
    <property type="entry name" value="PH domain-like"/>
    <property type="match status" value="1"/>
</dbReference>
<dbReference type="FunFam" id="2.30.29.30:FF:000377">
    <property type="entry name" value="Shc transforming protein"/>
    <property type="match status" value="1"/>
</dbReference>
<dbReference type="PANTHER" id="PTHR10337">
    <property type="entry name" value="SHC TRANSFORMING PROTEIN"/>
    <property type="match status" value="1"/>
</dbReference>
<accession>A0A553NNL2</accession>
<dbReference type="STRING" id="6832.A0A553NNL2"/>
<dbReference type="InterPro" id="IPR011993">
    <property type="entry name" value="PH-like_dom_sf"/>
</dbReference>
<proteinExistence type="predicted"/>
<evidence type="ECO:0000256" key="1">
    <source>
        <dbReference type="ARBA" id="ARBA00022999"/>
    </source>
</evidence>
<dbReference type="SUPFAM" id="SSF55550">
    <property type="entry name" value="SH2 domain"/>
    <property type="match status" value="1"/>
</dbReference>
<comment type="caution">
    <text evidence="6">The sequence shown here is derived from an EMBL/GenBank/DDBJ whole genome shotgun (WGS) entry which is preliminary data.</text>
</comment>
<dbReference type="GO" id="GO:0005886">
    <property type="term" value="C:plasma membrane"/>
    <property type="evidence" value="ECO:0007669"/>
    <property type="project" value="TreeGrafter"/>
</dbReference>
<feature type="compositionally biased region" description="Low complexity" evidence="3">
    <location>
        <begin position="213"/>
        <end position="224"/>
    </location>
</feature>
<keyword evidence="1 2" id="KW-0727">SH2 domain</keyword>
<feature type="region of interest" description="Disordered" evidence="3">
    <location>
        <begin position="706"/>
        <end position="746"/>
    </location>
</feature>
<dbReference type="SMART" id="SM00462">
    <property type="entry name" value="PTB"/>
    <property type="match status" value="1"/>
</dbReference>
<sequence>MKTNTANYISFPSGKACLMEDQETSVCDYYFSSGGSSISNGSMGCCGRDLILPHHPKSAALPISDKDSTRSSKSRRSQHTSPVSANSTKHNHNSITNWLNALKLKRSQHKQQQQQQQHQQPIQQLGASLSSGEHSRSSSFRSNGSNTSSNSKFKQGGNTTFSICRALRRSVPKRLKHKSKSDNCLYKIDANVSGLDGRHLSYHDLRHHLVRSQISQDSDSSGGSSACGPVNNSHTNRFTRKVFDLTNAISARVHPSSAQNQGLHSKSRLKKTRSLEKDFPFRVVQPNPNRAWHHRVEEECKRRTRSLERNHRYLVTLDSSCSYSREVGSTQVNLDLHNLSNRSVHFPSLHTVPNIINPREEVDIRNRYQPDPTYKPPARALPTPVKPTTGGNINRSTRSNKTGKNRSGRHHIHTCSKHSIPIRPATTMSAATSIVNKPARGWLHPDHLFAQDGVNYAVRYIGSLEVNTSMKVLDFDTRSSIAKECINRICEASGLKSTDKNRRVDPKIASMLGQTPCMDKAGVNVQLTIMVLWLKLSDLDSGEAIFVHDMPNISFASGGDAETLDYVAYVAKDKNNVRSCYVLECGGGLAQEVITTIGQAFELRFKQFLKRTPGTISPPSSQGPKPPHPSRQTSSSMSIRTSNQDEVEYYNDLPGKRPPPPPLISPAQAVKEWHKKESAISNLIDFNTDIPECVNDGVIQIHNAFQHSSSSSASSSPKKLSSNMSPRDPFDMSPFATQPPCGGIPSPVSKKAPNSFFHSNDKLLSQLLKEDWFHGPVSRQEAENLLQLDGDFLVRESQGSRGQYVLTGMQNSSKKHLLLVDPEGIVRTKDRAFESVSHLIAHHRDNNLPIISAESALRLKRAVVKRH</sequence>
<dbReference type="GO" id="GO:0035556">
    <property type="term" value="P:intracellular signal transduction"/>
    <property type="evidence" value="ECO:0007669"/>
    <property type="project" value="InterPro"/>
</dbReference>
<feature type="region of interest" description="Disordered" evidence="3">
    <location>
        <begin position="368"/>
        <end position="411"/>
    </location>
</feature>
<dbReference type="InterPro" id="IPR006019">
    <property type="entry name" value="PID_Shc-like"/>
</dbReference>
<dbReference type="AlphaFoldDB" id="A0A553NNL2"/>
<dbReference type="CDD" id="cd01209">
    <property type="entry name" value="PTB_Shc"/>
    <property type="match status" value="1"/>
</dbReference>
<feature type="compositionally biased region" description="Polar residues" evidence="3">
    <location>
        <begin position="79"/>
        <end position="92"/>
    </location>
</feature>
<dbReference type="OrthoDB" id="5914531at2759"/>
<feature type="domain" description="SH2" evidence="5">
    <location>
        <begin position="772"/>
        <end position="863"/>
    </location>
</feature>
<dbReference type="InterPro" id="IPR000980">
    <property type="entry name" value="SH2"/>
</dbReference>
<dbReference type="PROSITE" id="PS50001">
    <property type="entry name" value="SH2"/>
    <property type="match status" value="1"/>
</dbReference>
<feature type="compositionally biased region" description="Low complexity" evidence="3">
    <location>
        <begin position="708"/>
        <end position="725"/>
    </location>
</feature>
<feature type="region of interest" description="Disordered" evidence="3">
    <location>
        <begin position="57"/>
        <end position="92"/>
    </location>
</feature>
<dbReference type="Pfam" id="PF00640">
    <property type="entry name" value="PID"/>
    <property type="match status" value="1"/>
</dbReference>
<dbReference type="PRINTS" id="PR00629">
    <property type="entry name" value="SHCPIDOMAIN"/>
</dbReference>
<keyword evidence="7" id="KW-1185">Reference proteome</keyword>
<feature type="compositionally biased region" description="Low complexity" evidence="3">
    <location>
        <begin position="110"/>
        <end position="151"/>
    </location>
</feature>
<dbReference type="InterPro" id="IPR036860">
    <property type="entry name" value="SH2_dom_sf"/>
</dbReference>
<dbReference type="SMART" id="SM00252">
    <property type="entry name" value="SH2"/>
    <property type="match status" value="1"/>
</dbReference>
<dbReference type="Proteomes" id="UP000318571">
    <property type="component" value="Chromosome 4"/>
</dbReference>
<evidence type="ECO:0000313" key="7">
    <source>
        <dbReference type="Proteomes" id="UP000318571"/>
    </source>
</evidence>
<dbReference type="Gene3D" id="3.30.505.10">
    <property type="entry name" value="SH2 domain"/>
    <property type="match status" value="1"/>
</dbReference>
<feature type="domain" description="PID" evidence="4">
    <location>
        <begin position="452"/>
        <end position="613"/>
    </location>
</feature>
<evidence type="ECO:0008006" key="8">
    <source>
        <dbReference type="Google" id="ProtNLM"/>
    </source>
</evidence>
<dbReference type="GO" id="GO:0030971">
    <property type="term" value="F:receptor tyrosine kinase binding"/>
    <property type="evidence" value="ECO:0007669"/>
    <property type="project" value="TreeGrafter"/>
</dbReference>
<dbReference type="GO" id="GO:0007169">
    <property type="term" value="P:cell surface receptor protein tyrosine kinase signaling pathway"/>
    <property type="evidence" value="ECO:0007669"/>
    <property type="project" value="TreeGrafter"/>
</dbReference>
<dbReference type="InterPro" id="IPR006020">
    <property type="entry name" value="PTB/PI_dom"/>
</dbReference>
<dbReference type="FunFam" id="3.30.505.10:FF:000005">
    <property type="entry name" value="SHC-transforming protein 1 isoform 3"/>
    <property type="match status" value="1"/>
</dbReference>
<evidence type="ECO:0000259" key="5">
    <source>
        <dbReference type="PROSITE" id="PS50001"/>
    </source>
</evidence>
<dbReference type="Pfam" id="PF00017">
    <property type="entry name" value="SH2"/>
    <property type="match status" value="1"/>
</dbReference>
<evidence type="ECO:0000313" key="6">
    <source>
        <dbReference type="EMBL" id="TRY67016.1"/>
    </source>
</evidence>
<evidence type="ECO:0000256" key="2">
    <source>
        <dbReference type="PROSITE-ProRule" id="PRU00191"/>
    </source>
</evidence>
<dbReference type="PANTHER" id="PTHR10337:SF11">
    <property type="entry name" value="DSHC PROTEIN"/>
    <property type="match status" value="1"/>
</dbReference>
<dbReference type="InterPro" id="IPR035676">
    <property type="entry name" value="SHC_SH2"/>
</dbReference>
<protein>
    <recommendedName>
        <fullName evidence="8">SHC-transforming protein 1</fullName>
    </recommendedName>
</protein>
<evidence type="ECO:0000259" key="4">
    <source>
        <dbReference type="PROSITE" id="PS01179"/>
    </source>
</evidence>
<dbReference type="EMBL" id="VCGU01000011">
    <property type="protein sequence ID" value="TRY67016.1"/>
    <property type="molecule type" value="Genomic_DNA"/>
</dbReference>
<feature type="compositionally biased region" description="Polar residues" evidence="3">
    <location>
        <begin position="389"/>
        <end position="400"/>
    </location>
</feature>
<feature type="region of interest" description="Disordered" evidence="3">
    <location>
        <begin position="104"/>
        <end position="157"/>
    </location>
</feature>
<dbReference type="InterPro" id="IPR051235">
    <property type="entry name" value="CEP152/SHC-Transforming"/>
</dbReference>
<feature type="compositionally biased region" description="Polar residues" evidence="3">
    <location>
        <begin position="631"/>
        <end position="641"/>
    </location>
</feature>
<dbReference type="PRINTS" id="PR00401">
    <property type="entry name" value="SH2DOMAIN"/>
</dbReference>
<gene>
    <name evidence="6" type="ORF">TCAL_02275</name>
</gene>